<comment type="cofactor">
    <cofactor evidence="1">
        <name>Mn(2+)</name>
        <dbReference type="ChEBI" id="CHEBI:29035"/>
    </cofactor>
</comment>
<keyword evidence="7 11" id="KW-0067">ATP-binding</keyword>
<dbReference type="Proteomes" id="UP001597156">
    <property type="component" value="Unassembled WGS sequence"/>
</dbReference>
<evidence type="ECO:0000259" key="12">
    <source>
        <dbReference type="PROSITE" id="PS50975"/>
    </source>
</evidence>
<dbReference type="InterPro" id="IPR036897">
    <property type="entry name" value="CarbamoylP_synth_lsu_oligo_sf"/>
</dbReference>
<dbReference type="EC" id="6.3.4.16" evidence="9"/>
<dbReference type="RefSeq" id="WP_121979519.1">
    <property type="nucleotide sequence ID" value="NZ_JBHTLH010000010.1"/>
</dbReference>
<evidence type="ECO:0000256" key="11">
    <source>
        <dbReference type="PROSITE-ProRule" id="PRU00409"/>
    </source>
</evidence>
<dbReference type="Pfam" id="PF02786">
    <property type="entry name" value="CPSase_L_D2"/>
    <property type="match status" value="1"/>
</dbReference>
<evidence type="ECO:0000313" key="13">
    <source>
        <dbReference type="EMBL" id="MFD1124529.1"/>
    </source>
</evidence>
<dbReference type="InterPro" id="IPR016185">
    <property type="entry name" value="PreATP-grasp_dom_sf"/>
</dbReference>
<organism evidence="13 14">
    <name type="scientific">Lentilactobacillus raoultii</name>
    <dbReference type="NCBI Taxonomy" id="1987503"/>
    <lineage>
        <taxon>Bacteria</taxon>
        <taxon>Bacillati</taxon>
        <taxon>Bacillota</taxon>
        <taxon>Bacilli</taxon>
        <taxon>Lactobacillales</taxon>
        <taxon>Lactobacillaceae</taxon>
        <taxon>Lentilactobacillus</taxon>
    </lineage>
</organism>
<dbReference type="PANTHER" id="PTHR11405">
    <property type="entry name" value="CARBAMOYLTRANSFERASE FAMILY MEMBER"/>
    <property type="match status" value="1"/>
</dbReference>
<dbReference type="InterPro" id="IPR058047">
    <property type="entry name" value="CPSase_preATP-grasp"/>
</dbReference>
<keyword evidence="6 11" id="KW-0547">Nucleotide-binding</keyword>
<evidence type="ECO:0000256" key="2">
    <source>
        <dbReference type="ARBA" id="ARBA00001946"/>
    </source>
</evidence>
<dbReference type="PROSITE" id="PS50975">
    <property type="entry name" value="ATP_GRASP"/>
    <property type="match status" value="1"/>
</dbReference>
<evidence type="ECO:0000256" key="7">
    <source>
        <dbReference type="ARBA" id="ARBA00022840"/>
    </source>
</evidence>
<dbReference type="Pfam" id="PF25596">
    <property type="entry name" value="CPSase_L_D1"/>
    <property type="match status" value="2"/>
</dbReference>
<dbReference type="InterPro" id="IPR005479">
    <property type="entry name" value="CPAse_ATP-bd"/>
</dbReference>
<sequence length="844" mass="95542">MTMTIKKLLLLGGGPTNIGHENELDAAAYERLMAIKKTGTRVIYVDNNPFSFASEEVQPADVYVQEVNFQNVVNIIEKEKPDAIMPKIGGLNAMQVAWQLEESDVLTNNHIKLLGIRPIDLRKVLDNQKLRELLLETDEPIIASKIVADEDEAMDFVRDVGFPVIVKPLSASHDTSRFICNNTDELEDALEISFKRTYIKRVSIEQSIVGYKEIEMVAVRDENGNKLLISGLEDMDPIGIHSGDSIIFAPTQTLINQEYQTLRTATFRIMDAINITGTCHIQFAQSRTDSSYFITKVSPFFTRNSLLAAKSTGYPLSYVSTLLEMGYALPEVRLPEKYSKYLPFMEPTMDHVVVRIPLWPFRDIPDVDQHLNTLMKSVGSTIGVGRTVEEAIMKAMHSSQFSPRDILPSVSKVNDDDVINQLIHPLASRILILMEALRRGFSIDELSELTKIDRFYFYKMNQLLRAQDFVINNPLSPTAVEVGHKYGFGDGMLAELWNVNISTIERMNRNAKQRVTFKEIEPSAGEFIEATNVFYSSYELENESQPCSGKTALVIGRGGNQLGPNAAADYYTAQILNTTKKAGYQTIIMNTNPNAISLAPALSDKQYIEPIQLGNILNIINLENPDIIFLPGNRHYLSKKLKEFADLNIVVLPPDQKVAEYKQREATEAVDLFIDNDRILPITTISFYTRSHRTDLRYINDYQQPMSNWEKYEDGLIQTAIQQIDTRYWQGLVQVLFKKTDHNGYQFAGIRPIRITESAFLNKTTGVNWIDALVKKYLGVLDVDQLSEYYQLGQHQRYAVMEAVFPFRELQSNRKDGTSTQEVGASLSFKNVENALDLAEKNNV</sequence>
<proteinExistence type="inferred from homology"/>
<comment type="caution">
    <text evidence="13">The sequence shown here is derived from an EMBL/GenBank/DDBJ whole genome shotgun (WGS) entry which is preliminary data.</text>
</comment>
<dbReference type="PANTHER" id="PTHR11405:SF53">
    <property type="entry name" value="CARBAMOYL-PHOSPHATE SYNTHASE [AMMONIA], MITOCHONDRIAL"/>
    <property type="match status" value="1"/>
</dbReference>
<keyword evidence="8" id="KW-0464">Manganese</keyword>
<dbReference type="InterPro" id="IPR005480">
    <property type="entry name" value="CPSase_lsu_oligo"/>
</dbReference>
<feature type="domain" description="ATP-grasp" evidence="12">
    <location>
        <begin position="131"/>
        <end position="327"/>
    </location>
</feature>
<dbReference type="Pfam" id="PF02787">
    <property type="entry name" value="CPSase_L_D3"/>
    <property type="match status" value="1"/>
</dbReference>
<dbReference type="SMART" id="SM01096">
    <property type="entry name" value="CPSase_L_D3"/>
    <property type="match status" value="1"/>
</dbReference>
<accession>A0ABW3PGA9</accession>
<evidence type="ECO:0000256" key="1">
    <source>
        <dbReference type="ARBA" id="ARBA00001936"/>
    </source>
</evidence>
<dbReference type="Gene3D" id="3.30.1490.20">
    <property type="entry name" value="ATP-grasp fold, A domain"/>
    <property type="match status" value="1"/>
</dbReference>
<dbReference type="InterPro" id="IPR011761">
    <property type="entry name" value="ATP-grasp"/>
</dbReference>
<evidence type="ECO:0000256" key="5">
    <source>
        <dbReference type="ARBA" id="ARBA00022737"/>
    </source>
</evidence>
<evidence type="ECO:0000256" key="10">
    <source>
        <dbReference type="ARBA" id="ARBA00047359"/>
    </source>
</evidence>
<dbReference type="Gene3D" id="3.40.50.20">
    <property type="match status" value="2"/>
</dbReference>
<comment type="similarity">
    <text evidence="3">Belongs to the CarB family.</text>
</comment>
<gene>
    <name evidence="13" type="ORF">ACFQ22_04035</name>
</gene>
<comment type="cofactor">
    <cofactor evidence="2">
        <name>Mg(2+)</name>
        <dbReference type="ChEBI" id="CHEBI:18420"/>
    </cofactor>
</comment>
<dbReference type="InterPro" id="IPR005483">
    <property type="entry name" value="CPSase_dom"/>
</dbReference>
<dbReference type="Gene3D" id="3.30.470.20">
    <property type="entry name" value="ATP-grasp fold, B domain"/>
    <property type="match status" value="1"/>
</dbReference>
<dbReference type="SUPFAM" id="SSF56059">
    <property type="entry name" value="Glutathione synthetase ATP-binding domain-like"/>
    <property type="match status" value="1"/>
</dbReference>
<dbReference type="PRINTS" id="PR00098">
    <property type="entry name" value="CPSASE"/>
</dbReference>
<evidence type="ECO:0000256" key="4">
    <source>
        <dbReference type="ARBA" id="ARBA00022598"/>
    </source>
</evidence>
<keyword evidence="5" id="KW-0677">Repeat</keyword>
<evidence type="ECO:0000256" key="3">
    <source>
        <dbReference type="ARBA" id="ARBA00009799"/>
    </source>
</evidence>
<dbReference type="SUPFAM" id="SSF48108">
    <property type="entry name" value="Carbamoyl phosphate synthetase, large subunit connection domain"/>
    <property type="match status" value="1"/>
</dbReference>
<evidence type="ECO:0000313" key="14">
    <source>
        <dbReference type="Proteomes" id="UP001597156"/>
    </source>
</evidence>
<protein>
    <recommendedName>
        <fullName evidence="9">carbamoyl-phosphate synthase (ammonia)</fullName>
        <ecNumber evidence="9">6.3.4.16</ecNumber>
    </recommendedName>
</protein>
<evidence type="ECO:0000256" key="8">
    <source>
        <dbReference type="ARBA" id="ARBA00023211"/>
    </source>
</evidence>
<evidence type="ECO:0000256" key="6">
    <source>
        <dbReference type="ARBA" id="ARBA00022741"/>
    </source>
</evidence>
<comment type="catalytic activity">
    <reaction evidence="10">
        <text>hydrogencarbonate + NH4(+) + 2 ATP = carbamoyl phosphate + 2 ADP + phosphate + 2 H(+)</text>
        <dbReference type="Rhea" id="RHEA:18029"/>
        <dbReference type="ChEBI" id="CHEBI:15378"/>
        <dbReference type="ChEBI" id="CHEBI:17544"/>
        <dbReference type="ChEBI" id="CHEBI:28938"/>
        <dbReference type="ChEBI" id="CHEBI:30616"/>
        <dbReference type="ChEBI" id="CHEBI:43474"/>
        <dbReference type="ChEBI" id="CHEBI:58228"/>
        <dbReference type="ChEBI" id="CHEBI:456216"/>
        <dbReference type="EC" id="6.3.4.16"/>
    </reaction>
</comment>
<reference evidence="14" key="1">
    <citation type="journal article" date="2019" name="Int. J. Syst. Evol. Microbiol.">
        <title>The Global Catalogue of Microorganisms (GCM) 10K type strain sequencing project: providing services to taxonomists for standard genome sequencing and annotation.</title>
        <authorList>
            <consortium name="The Broad Institute Genomics Platform"/>
            <consortium name="The Broad Institute Genome Sequencing Center for Infectious Disease"/>
            <person name="Wu L."/>
            <person name="Ma J."/>
        </authorList>
    </citation>
    <scope>NUCLEOTIDE SEQUENCE [LARGE SCALE GENOMIC DNA]</scope>
    <source>
        <strain evidence="14">CCUG 71848</strain>
    </source>
</reference>
<keyword evidence="4" id="KW-0436">Ligase</keyword>
<dbReference type="EMBL" id="JBHTLH010000010">
    <property type="protein sequence ID" value="MFD1124529.1"/>
    <property type="molecule type" value="Genomic_DNA"/>
</dbReference>
<dbReference type="Gene3D" id="1.10.1030.10">
    <property type="entry name" value="Carbamoyl-phosphate synthetase, large subunit oligomerisation domain"/>
    <property type="match status" value="1"/>
</dbReference>
<dbReference type="InterPro" id="IPR013815">
    <property type="entry name" value="ATP_grasp_subdomain_1"/>
</dbReference>
<keyword evidence="14" id="KW-1185">Reference proteome</keyword>
<name>A0ABW3PGA9_9LACO</name>
<dbReference type="SUPFAM" id="SSF52440">
    <property type="entry name" value="PreATP-grasp domain"/>
    <property type="match status" value="2"/>
</dbReference>
<evidence type="ECO:0000256" key="9">
    <source>
        <dbReference type="ARBA" id="ARBA00044063"/>
    </source>
</evidence>